<evidence type="ECO:0000313" key="2">
    <source>
        <dbReference type="EMBL" id="EHK17317.1"/>
    </source>
</evidence>
<reference evidence="2 3" key="1">
    <citation type="journal article" date="2011" name="Genome Biol.">
        <title>Comparative genome sequence analysis underscores mycoparasitism as the ancestral life style of Trichoderma.</title>
        <authorList>
            <person name="Kubicek C.P."/>
            <person name="Herrera-Estrella A."/>
            <person name="Seidl-Seiboth V."/>
            <person name="Martinez D.A."/>
            <person name="Druzhinina I.S."/>
            <person name="Thon M."/>
            <person name="Zeilinger S."/>
            <person name="Casas-Flores S."/>
            <person name="Horwitz B.A."/>
            <person name="Mukherjee P.K."/>
            <person name="Mukherjee M."/>
            <person name="Kredics L."/>
            <person name="Alcaraz L.D."/>
            <person name="Aerts A."/>
            <person name="Antal Z."/>
            <person name="Atanasova L."/>
            <person name="Cervantes-Badillo M.G."/>
            <person name="Challacombe J."/>
            <person name="Chertkov O."/>
            <person name="McCluskey K."/>
            <person name="Coulpier F."/>
            <person name="Deshpande N."/>
            <person name="von Doehren H."/>
            <person name="Ebbole D.J."/>
            <person name="Esquivel-Naranjo E.U."/>
            <person name="Fekete E."/>
            <person name="Flipphi M."/>
            <person name="Glaser F."/>
            <person name="Gomez-Rodriguez E.Y."/>
            <person name="Gruber S."/>
            <person name="Han C."/>
            <person name="Henrissat B."/>
            <person name="Hermosa R."/>
            <person name="Hernandez-Onate M."/>
            <person name="Karaffa L."/>
            <person name="Kosti I."/>
            <person name="Le Crom S."/>
            <person name="Lindquist E."/>
            <person name="Lucas S."/>
            <person name="Luebeck M."/>
            <person name="Luebeck P.S."/>
            <person name="Margeot A."/>
            <person name="Metz B."/>
            <person name="Misra M."/>
            <person name="Nevalainen H."/>
            <person name="Omann M."/>
            <person name="Packer N."/>
            <person name="Perrone G."/>
            <person name="Uresti-Rivera E.E."/>
            <person name="Salamov A."/>
            <person name="Schmoll M."/>
            <person name="Seiboth B."/>
            <person name="Shapiro H."/>
            <person name="Sukno S."/>
            <person name="Tamayo-Ramos J.A."/>
            <person name="Tisch D."/>
            <person name="Wiest A."/>
            <person name="Wilkinson H.H."/>
            <person name="Zhang M."/>
            <person name="Coutinho P.M."/>
            <person name="Kenerley C.M."/>
            <person name="Monte E."/>
            <person name="Baker S.E."/>
            <person name="Grigoriev I.V."/>
        </authorList>
    </citation>
    <scope>NUCLEOTIDE SEQUENCE [LARGE SCALE GENOMIC DNA]</scope>
    <source>
        <strain evidence="3">Gv29-8 / FGSC 10586</strain>
    </source>
</reference>
<comment type="caution">
    <text evidence="2">The sequence shown here is derived from an EMBL/GenBank/DDBJ whole genome shotgun (WGS) entry which is preliminary data.</text>
</comment>
<dbReference type="eggNOG" id="KOG1611">
    <property type="taxonomic scope" value="Eukaryota"/>
</dbReference>
<keyword evidence="1" id="KW-0732">Signal</keyword>
<dbReference type="AlphaFoldDB" id="G9N8L1"/>
<dbReference type="SUPFAM" id="SSF51735">
    <property type="entry name" value="NAD(P)-binding Rossmann-fold domains"/>
    <property type="match status" value="1"/>
</dbReference>
<dbReference type="VEuPathDB" id="FungiDB:TRIVIDRAFT_41881"/>
<name>G9N8L1_HYPVG</name>
<feature type="signal peptide" evidence="1">
    <location>
        <begin position="1"/>
        <end position="30"/>
    </location>
</feature>
<proteinExistence type="predicted"/>
<dbReference type="HOGENOM" id="CLU_010194_9_1_1"/>
<dbReference type="InParanoid" id="G9N8L1"/>
<dbReference type="InterPro" id="IPR036291">
    <property type="entry name" value="NAD(P)-bd_dom_sf"/>
</dbReference>
<evidence type="ECO:0000256" key="1">
    <source>
        <dbReference type="SAM" id="SignalP"/>
    </source>
</evidence>
<dbReference type="PANTHER" id="PTHR45458:SF1">
    <property type="entry name" value="SHORT CHAIN DEHYDROGENASE"/>
    <property type="match status" value="1"/>
</dbReference>
<dbReference type="OMA" id="QGLNCLI"/>
<dbReference type="PRINTS" id="PR00081">
    <property type="entry name" value="GDHRDH"/>
</dbReference>
<dbReference type="Pfam" id="PF00106">
    <property type="entry name" value="adh_short"/>
    <property type="match status" value="1"/>
</dbReference>
<dbReference type="GO" id="GO:0016616">
    <property type="term" value="F:oxidoreductase activity, acting on the CH-OH group of donors, NAD or NADP as acceptor"/>
    <property type="evidence" value="ECO:0007669"/>
    <property type="project" value="TreeGrafter"/>
</dbReference>
<dbReference type="PANTHER" id="PTHR45458">
    <property type="entry name" value="SHORT-CHAIN DEHYDROGENASE/REDUCTASE SDR"/>
    <property type="match status" value="1"/>
</dbReference>
<gene>
    <name evidence="2" type="ORF">TRIVIDRAFT_41881</name>
</gene>
<protein>
    <submittedName>
        <fullName evidence="2">Uncharacterized protein</fullName>
    </submittedName>
</protein>
<keyword evidence="3" id="KW-1185">Reference proteome</keyword>
<accession>G9N8L1</accession>
<dbReference type="EMBL" id="ABDF02000089">
    <property type="protein sequence ID" value="EHK17317.1"/>
    <property type="molecule type" value="Genomic_DNA"/>
</dbReference>
<dbReference type="InterPro" id="IPR002347">
    <property type="entry name" value="SDR_fam"/>
</dbReference>
<dbReference type="RefSeq" id="XP_013951512.1">
    <property type="nucleotide sequence ID" value="XM_014096037.1"/>
</dbReference>
<sequence>MANVLVTGGGRGFGLALVSLLAALPESTISKIIVTTRGNPSENLRKIMEVAGKRIIHIECEVVNAASVKRAAAEIEEKLGGQGLDMLINNIGKMGVNPQGIRTMDADELIQEFNVNVAAAHRVTAALIPLLQLGKLKKIIMVSSSAGSIAWADRYTFSPAYAYKITKAAMNMLAVQYAIEYEKDGFTILTISPGWLKTDMGSEKADLDVDTGAKAVWDLANKADVSYNGKFYNIHVPGWEHNPGVNQYNGLEIPW</sequence>
<dbReference type="InterPro" id="IPR052184">
    <property type="entry name" value="SDR_enzymes"/>
</dbReference>
<feature type="chain" id="PRO_5003524672" evidence="1">
    <location>
        <begin position="31"/>
        <end position="255"/>
    </location>
</feature>
<dbReference type="OrthoDB" id="5296at2759"/>
<organism evidence="2 3">
    <name type="scientific">Hypocrea virens (strain Gv29-8 / FGSC 10586)</name>
    <name type="common">Gliocladium virens</name>
    <name type="synonym">Trichoderma virens</name>
    <dbReference type="NCBI Taxonomy" id="413071"/>
    <lineage>
        <taxon>Eukaryota</taxon>
        <taxon>Fungi</taxon>
        <taxon>Dikarya</taxon>
        <taxon>Ascomycota</taxon>
        <taxon>Pezizomycotina</taxon>
        <taxon>Sordariomycetes</taxon>
        <taxon>Hypocreomycetidae</taxon>
        <taxon>Hypocreales</taxon>
        <taxon>Hypocreaceae</taxon>
        <taxon>Trichoderma</taxon>
    </lineage>
</organism>
<dbReference type="GeneID" id="25794045"/>
<dbReference type="Proteomes" id="UP000007115">
    <property type="component" value="Unassembled WGS sequence"/>
</dbReference>
<dbReference type="Gene3D" id="3.40.50.720">
    <property type="entry name" value="NAD(P)-binding Rossmann-like Domain"/>
    <property type="match status" value="1"/>
</dbReference>
<evidence type="ECO:0000313" key="3">
    <source>
        <dbReference type="Proteomes" id="UP000007115"/>
    </source>
</evidence>